<evidence type="ECO:0000313" key="3">
    <source>
        <dbReference type="EMBL" id="MFD1121916.1"/>
    </source>
</evidence>
<reference evidence="4" key="1">
    <citation type="journal article" date="2019" name="Int. J. Syst. Evol. Microbiol.">
        <title>The Global Catalogue of Microorganisms (GCM) 10K type strain sequencing project: providing services to taxonomists for standard genome sequencing and annotation.</title>
        <authorList>
            <consortium name="The Broad Institute Genomics Platform"/>
            <consortium name="The Broad Institute Genome Sequencing Center for Infectious Disease"/>
            <person name="Wu L."/>
            <person name="Ma J."/>
        </authorList>
    </citation>
    <scope>NUCLEOTIDE SEQUENCE [LARGE SCALE GENOMIC DNA]</scope>
    <source>
        <strain evidence="4">CCUG 58411</strain>
    </source>
</reference>
<protein>
    <recommendedName>
        <fullName evidence="5">Secreted protein</fullName>
    </recommendedName>
</protein>
<evidence type="ECO:0000256" key="2">
    <source>
        <dbReference type="SAM" id="SignalP"/>
    </source>
</evidence>
<organism evidence="3 4">
    <name type="scientific">Methylophilus flavus</name>
    <dbReference type="NCBI Taxonomy" id="640084"/>
    <lineage>
        <taxon>Bacteria</taxon>
        <taxon>Pseudomonadati</taxon>
        <taxon>Pseudomonadota</taxon>
        <taxon>Betaproteobacteria</taxon>
        <taxon>Nitrosomonadales</taxon>
        <taxon>Methylophilaceae</taxon>
        <taxon>Methylophilus</taxon>
    </lineage>
</organism>
<feature type="signal peptide" evidence="2">
    <location>
        <begin position="1"/>
        <end position="20"/>
    </location>
</feature>
<evidence type="ECO:0008006" key="5">
    <source>
        <dbReference type="Google" id="ProtNLM"/>
    </source>
</evidence>
<gene>
    <name evidence="3" type="ORF">ACFQ2T_05335</name>
</gene>
<keyword evidence="2" id="KW-0732">Signal</keyword>
<dbReference type="Proteomes" id="UP001597206">
    <property type="component" value="Unassembled WGS sequence"/>
</dbReference>
<evidence type="ECO:0000313" key="4">
    <source>
        <dbReference type="Proteomes" id="UP001597206"/>
    </source>
</evidence>
<comment type="caution">
    <text evidence="3">The sequence shown here is derived from an EMBL/GenBank/DDBJ whole genome shotgun (WGS) entry which is preliminary data.</text>
</comment>
<evidence type="ECO:0000256" key="1">
    <source>
        <dbReference type="SAM" id="MobiDB-lite"/>
    </source>
</evidence>
<proteinExistence type="predicted"/>
<keyword evidence="4" id="KW-1185">Reference proteome</keyword>
<sequence length="62" mass="6718">MMRTRSIVLLGLLVSIACTARTTSTPQEQVEMNKHLRSAKHAGAQPAVSPQKEADKKSAQSK</sequence>
<feature type="compositionally biased region" description="Basic and acidic residues" evidence="1">
    <location>
        <begin position="52"/>
        <end position="62"/>
    </location>
</feature>
<accession>A0ABW3PCC8</accession>
<feature type="chain" id="PRO_5046440137" description="Secreted protein" evidence="2">
    <location>
        <begin position="21"/>
        <end position="62"/>
    </location>
</feature>
<name>A0ABW3PCC8_9PROT</name>
<feature type="region of interest" description="Disordered" evidence="1">
    <location>
        <begin position="25"/>
        <end position="62"/>
    </location>
</feature>
<dbReference type="PROSITE" id="PS51257">
    <property type="entry name" value="PROKAR_LIPOPROTEIN"/>
    <property type="match status" value="1"/>
</dbReference>
<dbReference type="EMBL" id="JBHTLN010000001">
    <property type="protein sequence ID" value="MFD1121916.1"/>
    <property type="molecule type" value="Genomic_DNA"/>
</dbReference>